<evidence type="ECO:0000313" key="4">
    <source>
        <dbReference type="EMBL" id="KAH1170031.1"/>
    </source>
</evidence>
<feature type="compositionally biased region" description="Polar residues" evidence="1">
    <location>
        <begin position="338"/>
        <end position="354"/>
    </location>
</feature>
<dbReference type="PANTHER" id="PTHR22380:SF1">
    <property type="entry name" value="TESTIS-EXPRESSED PROTEIN 15"/>
    <property type="match status" value="1"/>
</dbReference>
<feature type="compositionally biased region" description="Polar residues" evidence="1">
    <location>
        <begin position="3164"/>
        <end position="3179"/>
    </location>
</feature>
<proteinExistence type="predicted"/>
<feature type="domain" description="Testis expressed sequence 15" evidence="3">
    <location>
        <begin position="2130"/>
        <end position="2376"/>
    </location>
</feature>
<dbReference type="GO" id="GO:0005634">
    <property type="term" value="C:nucleus"/>
    <property type="evidence" value="ECO:0007669"/>
    <property type="project" value="TreeGrafter"/>
</dbReference>
<feature type="region of interest" description="Disordered" evidence="1">
    <location>
        <begin position="1451"/>
        <end position="1502"/>
    </location>
</feature>
<evidence type="ECO:0000313" key="5">
    <source>
        <dbReference type="Proteomes" id="UP000827986"/>
    </source>
</evidence>
<sequence>MEMEESNRVKLQTKIRSNEKPPYVTAVGAETNPLKKFTIPKIRRTADKVSLTPCYTNQREYSSISHTLSQSRLNTGCDLQSSWQFGEIKLVHNEELEKKFAAKRAKMREEGRQGRELEEHFCFLVLPWDEVSKIYQSGIHTSESAMKELGNPLLGVYLFRHVDVALNYANRLISAENILVFKVLFGKVKKIQPPMGKKKVALDPTPNFDCHMSRIAPTLKDPVDLQAIGSSVYFYEYNIHSKPVDKPRQCLPYAVVTVRFVGQKVETDPLITSVRFLSKGFPKYSGRRGSWKNCTVAKRIGKGAQATIIYEHFRQPVNLLASRPEESSSCSEVNSEENTSGPKVSSSCENTQNKNGSVAEAHDTRVEHNIHGRWDSSPVQGNESSLPLVAAVNTNGSISSDYMVNLKCIIPDDNSTTVSAAYSSSGSSTVITSRLIMDPRLKRREGNPGKQNTKAVFHGNSTPENGLDYLNSEMKISATLNIPSPEEPPLLDDPKHGQLRQRHVEQASRKEASFIKEFKSTLDADKEHAVENKQVAGSITKLPKGIVEPFALQDVHTHPASKTVIEEKHITANENHICDRKDLKMHQIMMGEQLRNCSSFPFGDTKPEIDLQESLSMKDKADHCYVEKSSNLHKNNIKHLPVHDSKKNLSFTKKSRHNDPPPDQKFQSVSVGKSVSSVLPANFACNTHSEAMPHSIANSSSSLYSRSQKGSNPHMSSVVGNISFSADCQNKNSKKVPAEDLKKREEQRSHSSLSHAWRQGKMSVAQNKNNADKKSENSHQVCNGLYSLKKHDEEQGSAQLNHSKRDKYASVKGGQKFQESQSINLTVLEDNQRHAPEQSLHDDKGMNIGIQHPESIKSHEGKTKYTGKMHNQFQENNYTSEIGNSSTDSYLTCAENSLVSNRDYEVNSEGLDTQDHTLDIGVHGRMHLFKHAMRKQHAKVEEDKCVCHHVACESIPSDQIIGEENFHQSKLQDTLLSEKASVDEGPIKAHKLIYSASEITNKNCIGKREDPTKEVKGNSSIKETMNDQIYLSHAICRKDKVLRDCVNKECLCFLGENEPVSLDKHFCRDSQESDASGAAFVDEEQSWIWNQEMGTDINVHDFNQMHTCQLEKEFSNVPGIWMELCDTPHILDFKRSTSGLNLIFEEGCALTEAYLMETENIATFIKEKGIILDNKRESEELSATAEFCRPAALPEAHTWEGQNAVMLITTISVPSGNVEHEERGCSQPEETYVSERNSSCHENSVQEIFKQMIEEKCEDIFLQGLEFESEIEIPLEQHEESLSVPQNPHSHEGGSDEEVDSLYQYLIDRIDWESLFGNSSQKILEKSEDHCSLGKKSCAKEDKTESLSTTVWPDLQITITNILKSGVSPPNVGIAREMWRCAIESPGLEVNMDLSGEQRSEEYMQNLDLTNKMETCLPICVHEADSHIPEKESKTFTAPVTLSDVLNKGSSFYGTKPKDNSNESKSRKGVQSKVKRKHPHNKSLTNKMRPQKGSTRSPVCRNSKLCGKKREHYSSEMFSLLFEGRMKTLAQSEKHIKNVLNTLCSEASLCKSKRLSKKIDDAMFHLKKAQKRVLKSLKIVTKVGEKRQKGPLPKCYEIKCNDLWESCDLEGHNFLTTGKYSSAHFSQKRKCNIKGNKRTVAFKEASDSVTCMPIKQRFKNKGDKMREIVSEEDMDTRSTTGCAPVVLKDIISQIHHCNSDLTVASSVTCSQFSAATCKAYLAFEGDNVRDTRRITELQTVSENSVGLDAIGLEDLELTNKEHKVFVNVSSKIHIQGTAGRCGSVTRQDHIPEANTFTNKNILKPLSLPVERNDSVGFCTDKRKDGACKTNVNMNAVIHTSLLKTAAESCLNANTNKQDVSTLSAPHKNLHSILSTEKETIFSAGSGGISTNQSVGIGNFSSGSMRQMPAAGGKHETSVSQVPLDQEIISAKAASLKMSSNISSERVLETVSFETPTVPLSGQLQDRGYDRKETSNSEMRCLSNYSKVAEKETHVTETLKLEPLAKILCKRENNIEIENYLKNVSSVSLVYNALAPFSNQYISQQVGQNTFPMIKEMGLVESKVKSPVNLYLVKDVPGRSSAKVVLEQKSITHREGHSSCNKEYRCIQSSSNNSGAFTAPGLRKPVDKKFVKRNEDGKESTNKDCQINSELKSGIMAKQGIQSITGTYDASPSKTHQNLTAHVTKLNADNLSGDHPNKCKGINSKNKHSAVGMELKSLAFITEISNILQKADETSSLKILQEQIRVCDNLLPSFVKAFEEKQGCSFKHILVSRELLVERKVWNNCKSKLKSDAVDSLVELQMIMETIQFIENKKYFLERELTFRSLLWYDGSLYRELLGRPSGYQQQSNFFPAFQTRLKYNVFHELQSYHKQLLELFEKTRWENKSYYAFLKFRREIDECEAVIQHNSDCLDFFLSVPFTCGVNFGDTLEDLETVRKSAVELINTYRNLPYAHTYAEKEDHLWVIMEIISTKISFIKACESMNMKASLFGLEHIFFDAAKSLVWKDRRLLLNKASPNKKEQLLCKINQDALSKLYEVYEYVAEEFRTEKSNNITEKKNDTEKSKYCENKGKHGDENSDFLTVLLSHPDISCVGEILDEAQFADLKKLQQLMLRCTERLESLKMYFQILQEEDVSKILITEENVLDTMKNDGINAVILKPEAVEPYIEVLMMYETVHFLKNSIARKTDEQRFRSLLWFDLSLLPELAHCQKKMSSFSFLKDNSMDKLCKTVESAISDLKSELDIICNYAETINCSYALHLLTRELSELSETRKLIQNSKPSIFTYVECVPYTISANYGSTVTELDYNYNQFSLLLENLMLAARKDLGKMAHIMKIMKTIEHMKFACAKKGKSVLSLLIYQMLNNWRKTCQLKRKGDMKMHLTETKKSVCETQAPEYVIKASSQSQKKRPSFVSSHEDTPECTESSPPSSCKKPKVGVLMAAASRNGDENETCCHIRENARVTPQNEKDLASSISPDNLGNKRPLEKAVQDQLPRSPLHSKDLEAVYCSPHVKCTPDASKSSFVNLKGLTSQQRSANLKLMIRRNSNFYKSARKHREGFAPCDKKRENAHLSLEKEPLLQKSLENNLCSTHKSVRSTTKQGDSSSAVSAALNLQHVQESDATGNISRFSLVAEYSKTNNLATKPDRKDKNHEKNSVSPRSVPVSTSDLPVTLTNKNTQSPSACSLLEPDSDEKAKSPAEHSAVFRNELPPSTPPVQRSLVQAHETAYPFYSCPQSESNGSSITQTYQGITYQVQHFAHSGTSAVASNVYNAHANMFYSQSFSYAALGELQRPNYTQIYPVHGYFHSQMPLPYNSQVPPLPQYAANQPWSQGPFPYPSNTGSSSGAIWTSAPWQQAPFHPGC</sequence>
<accession>A0A9D3WYB8</accession>
<feature type="region of interest" description="Disordered" evidence="1">
    <location>
        <begin position="3136"/>
        <end position="3212"/>
    </location>
</feature>
<feature type="compositionally biased region" description="Basic and acidic residues" evidence="1">
    <location>
        <begin position="3140"/>
        <end position="3151"/>
    </location>
</feature>
<dbReference type="GO" id="GO:0007140">
    <property type="term" value="P:male meiotic nuclear division"/>
    <property type="evidence" value="ECO:0007669"/>
    <property type="project" value="InterPro"/>
</dbReference>
<evidence type="ECO:0000256" key="1">
    <source>
        <dbReference type="SAM" id="MobiDB-lite"/>
    </source>
</evidence>
<protein>
    <recommendedName>
        <fullName evidence="6">Testis-expressed protein 15</fullName>
    </recommendedName>
</protein>
<feature type="compositionally biased region" description="Basic residues" evidence="1">
    <location>
        <begin position="1467"/>
        <end position="1481"/>
    </location>
</feature>
<feature type="region of interest" description="Disordered" evidence="1">
    <location>
        <begin position="2897"/>
        <end position="2926"/>
    </location>
</feature>
<feature type="compositionally biased region" description="Low complexity" evidence="1">
    <location>
        <begin position="327"/>
        <end position="337"/>
    </location>
</feature>
<feature type="compositionally biased region" description="Basic and acidic residues" evidence="1">
    <location>
        <begin position="736"/>
        <end position="749"/>
    </location>
</feature>
<dbReference type="InterPro" id="IPR022188">
    <property type="entry name" value="TASOR_DUF3715"/>
</dbReference>
<dbReference type="Pfam" id="PF12509">
    <property type="entry name" value="DUF3715"/>
    <property type="match status" value="1"/>
</dbReference>
<feature type="compositionally biased region" description="Polar residues" evidence="1">
    <location>
        <begin position="449"/>
        <end position="463"/>
    </location>
</feature>
<reference evidence="4" key="1">
    <citation type="submission" date="2021-09" db="EMBL/GenBank/DDBJ databases">
        <title>The genome of Mauremys mutica provides insights into the evolution of semi-aquatic lifestyle.</title>
        <authorList>
            <person name="Gong S."/>
            <person name="Gao Y."/>
        </authorList>
    </citation>
    <scope>NUCLEOTIDE SEQUENCE</scope>
    <source>
        <strain evidence="4">MM-2020</strain>
        <tissue evidence="4">Muscle</tissue>
    </source>
</reference>
<comment type="caution">
    <text evidence="4">The sequence shown here is derived from an EMBL/GenBank/DDBJ whole genome shotgun (WGS) entry which is preliminary data.</text>
</comment>
<dbReference type="PANTHER" id="PTHR22380">
    <property type="entry name" value="TESTIS-EXPRESSED PROTEIN 15"/>
    <property type="match status" value="1"/>
</dbReference>
<feature type="compositionally biased region" description="Polar residues" evidence="1">
    <location>
        <begin position="1482"/>
        <end position="1497"/>
    </location>
</feature>
<feature type="region of interest" description="Disordered" evidence="1">
    <location>
        <begin position="324"/>
        <end position="354"/>
    </location>
</feature>
<evidence type="ECO:0000259" key="3">
    <source>
        <dbReference type="Pfam" id="PF15326"/>
    </source>
</evidence>
<evidence type="ECO:0000259" key="2">
    <source>
        <dbReference type="Pfam" id="PF12509"/>
    </source>
</evidence>
<organism evidence="4 5">
    <name type="scientific">Mauremys mutica</name>
    <name type="common">yellowpond turtle</name>
    <dbReference type="NCBI Taxonomy" id="74926"/>
    <lineage>
        <taxon>Eukaryota</taxon>
        <taxon>Metazoa</taxon>
        <taxon>Chordata</taxon>
        <taxon>Craniata</taxon>
        <taxon>Vertebrata</taxon>
        <taxon>Euteleostomi</taxon>
        <taxon>Archelosauria</taxon>
        <taxon>Testudinata</taxon>
        <taxon>Testudines</taxon>
        <taxon>Cryptodira</taxon>
        <taxon>Durocryptodira</taxon>
        <taxon>Testudinoidea</taxon>
        <taxon>Geoemydidae</taxon>
        <taxon>Geoemydinae</taxon>
        <taxon>Mauremys</taxon>
    </lineage>
</organism>
<dbReference type="GO" id="GO:0007130">
    <property type="term" value="P:synaptonemal complex assembly"/>
    <property type="evidence" value="ECO:0007669"/>
    <property type="project" value="TreeGrafter"/>
</dbReference>
<gene>
    <name evidence="4" type="ORF">KIL84_001016</name>
</gene>
<dbReference type="GO" id="GO:0010569">
    <property type="term" value="P:regulation of double-strand break repair via homologous recombination"/>
    <property type="evidence" value="ECO:0007669"/>
    <property type="project" value="InterPro"/>
</dbReference>
<dbReference type="Gene3D" id="3.90.228.10">
    <property type="match status" value="1"/>
</dbReference>
<feature type="compositionally biased region" description="Low complexity" evidence="1">
    <location>
        <begin position="3152"/>
        <end position="3163"/>
    </location>
</feature>
<feature type="region of interest" description="Disordered" evidence="1">
    <location>
        <begin position="442"/>
        <end position="463"/>
    </location>
</feature>
<feature type="region of interest" description="Disordered" evidence="1">
    <location>
        <begin position="651"/>
        <end position="671"/>
    </location>
</feature>
<dbReference type="InterPro" id="IPR026616">
    <property type="entry name" value="TEX15"/>
</dbReference>
<evidence type="ECO:0008006" key="6">
    <source>
        <dbReference type="Google" id="ProtNLM"/>
    </source>
</evidence>
<keyword evidence="5" id="KW-1185">Reference proteome</keyword>
<feature type="domain" description="TASOR pseudo-PARP" evidence="2">
    <location>
        <begin position="107"/>
        <end position="252"/>
    </location>
</feature>
<dbReference type="Proteomes" id="UP000827986">
    <property type="component" value="Unassembled WGS sequence"/>
</dbReference>
<feature type="compositionally biased region" description="Basic and acidic residues" evidence="1">
    <location>
        <begin position="1456"/>
        <end position="1466"/>
    </location>
</feature>
<feature type="domain" description="Testis expressed sequence 15" evidence="3">
    <location>
        <begin position="2590"/>
        <end position="2705"/>
    </location>
</feature>
<dbReference type="Pfam" id="PF15326">
    <property type="entry name" value="TEX15"/>
    <property type="match status" value="2"/>
</dbReference>
<feature type="region of interest" description="Disordered" evidence="1">
    <location>
        <begin position="726"/>
        <end position="761"/>
    </location>
</feature>
<dbReference type="EMBL" id="JAHDVG010000484">
    <property type="protein sequence ID" value="KAH1170031.1"/>
    <property type="molecule type" value="Genomic_DNA"/>
</dbReference>
<name>A0A9D3WYB8_9SAUR</name>
<dbReference type="SUPFAM" id="SSF56399">
    <property type="entry name" value="ADP-ribosylation"/>
    <property type="match status" value="1"/>
</dbReference>
<dbReference type="InterPro" id="IPR032765">
    <property type="entry name" value="TEX15_dom"/>
</dbReference>